<feature type="region of interest" description="Disordered" evidence="1">
    <location>
        <begin position="219"/>
        <end position="244"/>
    </location>
</feature>
<evidence type="ECO:0000313" key="4">
    <source>
        <dbReference type="Proteomes" id="UP000015354"/>
    </source>
</evidence>
<feature type="compositionally biased region" description="Basic and acidic residues" evidence="1">
    <location>
        <begin position="235"/>
        <end position="244"/>
    </location>
</feature>
<organism evidence="3 4">
    <name type="scientific">Strigomonas culicis</name>
    <dbReference type="NCBI Taxonomy" id="28005"/>
    <lineage>
        <taxon>Eukaryota</taxon>
        <taxon>Discoba</taxon>
        <taxon>Euglenozoa</taxon>
        <taxon>Kinetoplastea</taxon>
        <taxon>Metakinetoplastina</taxon>
        <taxon>Trypanosomatida</taxon>
        <taxon>Trypanosomatidae</taxon>
        <taxon>Strigomonadinae</taxon>
        <taxon>Strigomonas</taxon>
    </lineage>
</organism>
<gene>
    <name evidence="3" type="ORF">STCU_00350</name>
</gene>
<proteinExistence type="predicted"/>
<evidence type="ECO:0000313" key="3">
    <source>
        <dbReference type="EMBL" id="EPY36901.1"/>
    </source>
</evidence>
<dbReference type="Proteomes" id="UP000015354">
    <property type="component" value="Unassembled WGS sequence"/>
</dbReference>
<protein>
    <submittedName>
        <fullName evidence="3">Uncharacterized protein</fullName>
    </submittedName>
</protein>
<feature type="transmembrane region" description="Helical" evidence="2">
    <location>
        <begin position="12"/>
        <end position="32"/>
    </location>
</feature>
<evidence type="ECO:0000256" key="2">
    <source>
        <dbReference type="SAM" id="Phobius"/>
    </source>
</evidence>
<accession>S9WCP0</accession>
<feature type="compositionally biased region" description="Basic residues" evidence="1">
    <location>
        <begin position="137"/>
        <end position="146"/>
    </location>
</feature>
<keyword evidence="4" id="KW-1185">Reference proteome</keyword>
<sequence length="244" mass="26533">MPNHLCTHYRPIYILSFLFLPPLSLLPLEVLCSLHIRAHLLLSPFLLPLSLLPPCCAACGAEDAVVSECLPRVFLRDLFLLCRRAGQVDPRGGGPLPPLADLAAGGGHHLRPQGGAQARRLQLRAVHVRGGREGVRRRPLPQRRHLQGGDADEPHPAGRGHAGGGLLRPGEPVGERHQAAGGPWRGVHLLHRHLPLRLHCVPQRAVRDDPAQHVLPLLGLESAGDQHKRAAAGPHARETEDEVR</sequence>
<comment type="caution">
    <text evidence="3">The sequence shown here is derived from an EMBL/GenBank/DDBJ whole genome shotgun (WGS) entry which is preliminary data.</text>
</comment>
<reference evidence="3 4" key="1">
    <citation type="journal article" date="2013" name="PLoS ONE">
        <title>Predicting the Proteins of Angomonas deanei, Strigomonas culicis and Their Respective Endosymbionts Reveals New Aspects of the Trypanosomatidae Family.</title>
        <authorList>
            <person name="Motta M.C."/>
            <person name="Martins A.C."/>
            <person name="de Souza S.S."/>
            <person name="Catta-Preta C.M."/>
            <person name="Silva R."/>
            <person name="Klein C.C."/>
            <person name="de Almeida L.G."/>
            <person name="de Lima Cunha O."/>
            <person name="Ciapina L.P."/>
            <person name="Brocchi M."/>
            <person name="Colabardini A.C."/>
            <person name="de Araujo Lima B."/>
            <person name="Machado C.R."/>
            <person name="de Almeida Soares C.M."/>
            <person name="Probst C.M."/>
            <person name="de Menezes C.B."/>
            <person name="Thompson C.E."/>
            <person name="Bartholomeu D.C."/>
            <person name="Gradia D.F."/>
            <person name="Pavoni D.P."/>
            <person name="Grisard E.C."/>
            <person name="Fantinatti-Garboggini F."/>
            <person name="Marchini F.K."/>
            <person name="Rodrigues-Luiz G.F."/>
            <person name="Wagner G."/>
            <person name="Goldman G.H."/>
            <person name="Fietto J.L."/>
            <person name="Elias M.C."/>
            <person name="Goldman M.H."/>
            <person name="Sagot M.F."/>
            <person name="Pereira M."/>
            <person name="Stoco P.H."/>
            <person name="de Mendonca-Neto R.P."/>
            <person name="Teixeira S.M."/>
            <person name="Maciel T.E."/>
            <person name="de Oliveira Mendes T.A."/>
            <person name="Urmenyi T.P."/>
            <person name="de Souza W."/>
            <person name="Schenkman S."/>
            <person name="de Vasconcelos A.T."/>
        </authorList>
    </citation>
    <scope>NUCLEOTIDE SEQUENCE [LARGE SCALE GENOMIC DNA]</scope>
</reference>
<keyword evidence="2" id="KW-0472">Membrane</keyword>
<keyword evidence="2" id="KW-0812">Transmembrane</keyword>
<dbReference type="AlphaFoldDB" id="S9WCP0"/>
<keyword evidence="2" id="KW-1133">Transmembrane helix</keyword>
<name>S9WCP0_9TRYP</name>
<feature type="region of interest" description="Disordered" evidence="1">
    <location>
        <begin position="131"/>
        <end position="180"/>
    </location>
</feature>
<dbReference type="EMBL" id="ATMH01000350">
    <property type="protein sequence ID" value="EPY36901.1"/>
    <property type="molecule type" value="Genomic_DNA"/>
</dbReference>
<evidence type="ECO:0000256" key="1">
    <source>
        <dbReference type="SAM" id="MobiDB-lite"/>
    </source>
</evidence>